<evidence type="ECO:0000256" key="1">
    <source>
        <dbReference type="SAM" id="MobiDB-lite"/>
    </source>
</evidence>
<name>B0DFS8_LACBS</name>
<organism evidence="5">
    <name type="scientific">Laccaria bicolor (strain S238N-H82 / ATCC MYA-4686)</name>
    <name type="common">Bicoloured deceiver</name>
    <name type="synonym">Laccaria laccata var. bicolor</name>
    <dbReference type="NCBI Taxonomy" id="486041"/>
    <lineage>
        <taxon>Eukaryota</taxon>
        <taxon>Fungi</taxon>
        <taxon>Dikarya</taxon>
        <taxon>Basidiomycota</taxon>
        <taxon>Agaricomycotina</taxon>
        <taxon>Agaricomycetes</taxon>
        <taxon>Agaricomycetidae</taxon>
        <taxon>Agaricales</taxon>
        <taxon>Agaricineae</taxon>
        <taxon>Hydnangiaceae</taxon>
        <taxon>Laccaria</taxon>
    </lineage>
</organism>
<keyword evidence="2" id="KW-0472">Membrane</keyword>
<dbReference type="InParanoid" id="B0DFS8"/>
<keyword evidence="2" id="KW-0812">Transmembrane</keyword>
<dbReference type="Proteomes" id="UP000001194">
    <property type="component" value="Unassembled WGS sequence"/>
</dbReference>
<sequence length="504" mass="56738">MMLLLWAATYLLRNLSNALPIHASNGRRDQVPTNGNERTIPDIVWSCLTTIFACTWISVHPNMTGPGESWVRTARRRLRVMFWSLIAPEIVMLWAMRQWVGARKVEKKYREFGWTKTHGFFIQMGGFVLFDGGEPKGILSLEWLEELYAGDQIDFPKITEAEIDDRSKGDPLGKGLVVLQTSWFIAQCIARASQQLVVTEMELVTLAFATLNGLMYFFWWNKPLDVRCPVPVYIKATTVQVHPQENADEPSSAVSSEPDNPPIVEKRRSITQTKGGPTEITAPSTQPIKYPPVLQLPPTPNSTTEPGVRRSSSTRDTPRDTPGTGLEMKKILMKILLGGPQSLHDGIHVLIDSVSLARHIDDVARGKTRAPTFYALPMAYEEVDHSHLITALTGTIFGAMHCIGWFFQFPTVSEKLLWRATSTFIAVFPPFLGILFHGHVFFRVGFANKVWNVILHVFRLIAPIGILLYIPARIYLLVEACISLRNLPPSALETVQWVLFFPHV</sequence>
<reference evidence="4 5" key="1">
    <citation type="journal article" date="2008" name="Nature">
        <title>The genome of Laccaria bicolor provides insights into mycorrhizal symbiosis.</title>
        <authorList>
            <person name="Martin F."/>
            <person name="Aerts A."/>
            <person name="Ahren D."/>
            <person name="Brun A."/>
            <person name="Danchin E.G.J."/>
            <person name="Duchaussoy F."/>
            <person name="Gibon J."/>
            <person name="Kohler A."/>
            <person name="Lindquist E."/>
            <person name="Pereda V."/>
            <person name="Salamov A."/>
            <person name="Shapiro H.J."/>
            <person name="Wuyts J."/>
            <person name="Blaudez D."/>
            <person name="Buee M."/>
            <person name="Brokstein P."/>
            <person name="Canbaeck B."/>
            <person name="Cohen D."/>
            <person name="Courty P.E."/>
            <person name="Coutinho P.M."/>
            <person name="Delaruelle C."/>
            <person name="Detter J.C."/>
            <person name="Deveau A."/>
            <person name="DiFazio S."/>
            <person name="Duplessis S."/>
            <person name="Fraissinet-Tachet L."/>
            <person name="Lucic E."/>
            <person name="Frey-Klett P."/>
            <person name="Fourrey C."/>
            <person name="Feussner I."/>
            <person name="Gay G."/>
            <person name="Grimwood J."/>
            <person name="Hoegger P.J."/>
            <person name="Jain P."/>
            <person name="Kilaru S."/>
            <person name="Labbe J."/>
            <person name="Lin Y.C."/>
            <person name="Legue V."/>
            <person name="Le Tacon F."/>
            <person name="Marmeisse R."/>
            <person name="Melayah D."/>
            <person name="Montanini B."/>
            <person name="Muratet M."/>
            <person name="Nehls U."/>
            <person name="Niculita-Hirzel H."/>
            <person name="Oudot-Le Secq M.P."/>
            <person name="Peter M."/>
            <person name="Quesneville H."/>
            <person name="Rajashekar B."/>
            <person name="Reich M."/>
            <person name="Rouhier N."/>
            <person name="Schmutz J."/>
            <person name="Yin T."/>
            <person name="Chalot M."/>
            <person name="Henrissat B."/>
            <person name="Kuees U."/>
            <person name="Lucas S."/>
            <person name="Van de Peer Y."/>
            <person name="Podila G.K."/>
            <person name="Polle A."/>
            <person name="Pukkila P.J."/>
            <person name="Richardson P.M."/>
            <person name="Rouze P."/>
            <person name="Sanders I.R."/>
            <person name="Stajich J.E."/>
            <person name="Tunlid A."/>
            <person name="Tuskan G."/>
            <person name="Grigoriev I.V."/>
        </authorList>
    </citation>
    <scope>NUCLEOTIDE SEQUENCE [LARGE SCALE GENOMIC DNA]</scope>
    <source>
        <strain evidence="5">S238N-H82 / ATCC MYA-4686</strain>
    </source>
</reference>
<evidence type="ECO:0000313" key="4">
    <source>
        <dbReference type="EMBL" id="EDR06515.1"/>
    </source>
</evidence>
<keyword evidence="3" id="KW-0732">Signal</keyword>
<gene>
    <name evidence="4" type="ORF">LACBIDRAFT_299974</name>
</gene>
<feature type="transmembrane region" description="Helical" evidence="2">
    <location>
        <begin position="416"/>
        <end position="438"/>
    </location>
</feature>
<evidence type="ECO:0000313" key="5">
    <source>
        <dbReference type="Proteomes" id="UP000001194"/>
    </source>
</evidence>
<feature type="chain" id="PRO_5002749255" evidence="3">
    <location>
        <begin position="19"/>
        <end position="504"/>
    </location>
</feature>
<dbReference type="RefSeq" id="XP_001882887.1">
    <property type="nucleotide sequence ID" value="XM_001882852.1"/>
</dbReference>
<dbReference type="OrthoDB" id="9451547at2759"/>
<dbReference type="PANTHER" id="PTHR35043">
    <property type="entry name" value="TRANSCRIPTION FACTOR DOMAIN-CONTAINING PROTEIN"/>
    <property type="match status" value="1"/>
</dbReference>
<protein>
    <submittedName>
        <fullName evidence="4">Predicted protein</fullName>
    </submittedName>
</protein>
<feature type="region of interest" description="Disordered" evidence="1">
    <location>
        <begin position="242"/>
        <end position="324"/>
    </location>
</feature>
<evidence type="ECO:0000256" key="3">
    <source>
        <dbReference type="SAM" id="SignalP"/>
    </source>
</evidence>
<keyword evidence="5" id="KW-1185">Reference proteome</keyword>
<keyword evidence="2" id="KW-1133">Transmembrane helix</keyword>
<dbReference type="AlphaFoldDB" id="B0DFS8"/>
<evidence type="ECO:0000256" key="2">
    <source>
        <dbReference type="SAM" id="Phobius"/>
    </source>
</evidence>
<feature type="compositionally biased region" description="Polar residues" evidence="1">
    <location>
        <begin position="270"/>
        <end position="287"/>
    </location>
</feature>
<accession>B0DFS8</accession>
<dbReference type="EMBL" id="DS547108">
    <property type="protein sequence ID" value="EDR06515.1"/>
    <property type="molecule type" value="Genomic_DNA"/>
</dbReference>
<feature type="transmembrane region" description="Helical" evidence="2">
    <location>
        <begin position="388"/>
        <end position="409"/>
    </location>
</feature>
<feature type="signal peptide" evidence="3">
    <location>
        <begin position="1"/>
        <end position="18"/>
    </location>
</feature>
<dbReference type="GeneID" id="6078535"/>
<dbReference type="HOGENOM" id="CLU_022883_6_1_1"/>
<dbReference type="KEGG" id="lbc:LACBIDRAFT_299974"/>
<proteinExistence type="predicted"/>
<feature type="transmembrane region" description="Helical" evidence="2">
    <location>
        <begin position="450"/>
        <end position="470"/>
    </location>
</feature>
<dbReference type="PANTHER" id="PTHR35043:SF7">
    <property type="entry name" value="TRANSCRIPTION FACTOR DOMAIN-CONTAINING PROTEIN"/>
    <property type="match status" value="1"/>
</dbReference>